<keyword evidence="1" id="KW-0342">GTP-binding</keyword>
<feature type="domain" description="Septin-type G" evidence="3">
    <location>
        <begin position="143"/>
        <end position="484"/>
    </location>
</feature>
<dbReference type="PROSITE" id="PS51719">
    <property type="entry name" value="G_SEPTIN"/>
    <property type="match status" value="1"/>
</dbReference>
<dbReference type="GeneID" id="91086006"/>
<keyword evidence="1" id="KW-0547">Nucleotide-binding</keyword>
<feature type="region of interest" description="Disordered" evidence="2">
    <location>
        <begin position="1"/>
        <end position="37"/>
    </location>
</feature>
<evidence type="ECO:0000256" key="1">
    <source>
        <dbReference type="RuleBase" id="RU004560"/>
    </source>
</evidence>
<dbReference type="SUPFAM" id="SSF52540">
    <property type="entry name" value="P-loop containing nucleoside triphosphate hydrolases"/>
    <property type="match status" value="1"/>
</dbReference>
<dbReference type="Pfam" id="PF00735">
    <property type="entry name" value="Septin"/>
    <property type="match status" value="2"/>
</dbReference>
<dbReference type="EMBL" id="CP143785">
    <property type="protein sequence ID" value="WVN86625.1"/>
    <property type="molecule type" value="Genomic_DNA"/>
</dbReference>
<accession>A0AAJ8LZN9</accession>
<reference evidence="4" key="3">
    <citation type="submission" date="2024-01" db="EMBL/GenBank/DDBJ databases">
        <authorList>
            <person name="Coelho M.A."/>
            <person name="David-Palma M."/>
            <person name="Shea T."/>
            <person name="Sun S."/>
            <person name="Cuomo C.A."/>
            <person name="Heitman J."/>
        </authorList>
    </citation>
    <scope>NUCLEOTIDE SEQUENCE</scope>
    <source>
        <strain evidence="4">CBS 7841</strain>
    </source>
</reference>
<dbReference type="KEGG" id="cdep:91086006"/>
<dbReference type="RefSeq" id="XP_066067325.1">
    <property type="nucleotide sequence ID" value="XM_066211228.1"/>
</dbReference>
<dbReference type="GO" id="GO:0005525">
    <property type="term" value="F:GTP binding"/>
    <property type="evidence" value="ECO:0007669"/>
    <property type="project" value="UniProtKB-KW"/>
</dbReference>
<reference evidence="4" key="2">
    <citation type="journal article" date="2022" name="Elife">
        <title>Obligate sexual reproduction of a homothallic fungus closely related to the Cryptococcus pathogenic species complex.</title>
        <authorList>
            <person name="Passer A.R."/>
            <person name="Clancey S.A."/>
            <person name="Shea T."/>
            <person name="David-Palma M."/>
            <person name="Averette A.F."/>
            <person name="Boekhout T."/>
            <person name="Porcel B.M."/>
            <person name="Nowrousian M."/>
            <person name="Cuomo C.A."/>
            <person name="Sun S."/>
            <person name="Heitman J."/>
            <person name="Coelho M.A."/>
        </authorList>
    </citation>
    <scope>NUCLEOTIDE SEQUENCE</scope>
    <source>
        <strain evidence="4">CBS 7841</strain>
    </source>
</reference>
<protein>
    <recommendedName>
        <fullName evidence="3">Septin-type G domain-containing protein</fullName>
    </recommendedName>
</protein>
<comment type="similarity">
    <text evidence="1">Belongs to the TRAFAC class TrmE-Era-EngA-EngB-Septin-like GTPase superfamily. Septin GTPase family.</text>
</comment>
<keyword evidence="5" id="KW-1185">Reference proteome</keyword>
<gene>
    <name evidence="4" type="ORF">L203_101793</name>
</gene>
<dbReference type="InterPro" id="IPR030379">
    <property type="entry name" value="G_SEPTIN_dom"/>
</dbReference>
<feature type="compositionally biased region" description="Low complexity" evidence="2">
    <location>
        <begin position="12"/>
        <end position="37"/>
    </location>
</feature>
<dbReference type="Gene3D" id="3.40.50.300">
    <property type="entry name" value="P-loop containing nucleotide triphosphate hydrolases"/>
    <property type="match status" value="1"/>
</dbReference>
<dbReference type="InterPro" id="IPR027417">
    <property type="entry name" value="P-loop_NTPase"/>
</dbReference>
<feature type="region of interest" description="Disordered" evidence="2">
    <location>
        <begin position="385"/>
        <end position="411"/>
    </location>
</feature>
<name>A0AAJ8LZN9_9TREE</name>
<dbReference type="PANTHER" id="PTHR18884">
    <property type="entry name" value="SEPTIN"/>
    <property type="match status" value="1"/>
</dbReference>
<feature type="compositionally biased region" description="Basic residues" evidence="2">
    <location>
        <begin position="1"/>
        <end position="11"/>
    </location>
</feature>
<dbReference type="Proteomes" id="UP000094043">
    <property type="component" value="Chromosome 2"/>
</dbReference>
<reference evidence="4" key="1">
    <citation type="submission" date="2016-06" db="EMBL/GenBank/DDBJ databases">
        <authorList>
            <person name="Cuomo C."/>
            <person name="Litvintseva A."/>
            <person name="Heitman J."/>
            <person name="Chen Y."/>
            <person name="Sun S."/>
            <person name="Springer D."/>
            <person name="Dromer F."/>
            <person name="Young S."/>
            <person name="Zeng Q."/>
            <person name="Chapman S."/>
            <person name="Gujja S."/>
            <person name="Saif S."/>
            <person name="Birren B."/>
        </authorList>
    </citation>
    <scope>NUCLEOTIDE SEQUENCE</scope>
    <source>
        <strain evidence="4">CBS 7841</strain>
    </source>
</reference>
<evidence type="ECO:0000313" key="4">
    <source>
        <dbReference type="EMBL" id="WVN86625.1"/>
    </source>
</evidence>
<dbReference type="AlphaFoldDB" id="A0AAJ8LZN9"/>
<proteinExistence type="inferred from homology"/>
<organism evidence="4 5">
    <name type="scientific">Cryptococcus depauperatus CBS 7841</name>
    <dbReference type="NCBI Taxonomy" id="1295531"/>
    <lineage>
        <taxon>Eukaryota</taxon>
        <taxon>Fungi</taxon>
        <taxon>Dikarya</taxon>
        <taxon>Basidiomycota</taxon>
        <taxon>Agaricomycotina</taxon>
        <taxon>Tremellomycetes</taxon>
        <taxon>Tremellales</taxon>
        <taxon>Cryptococcaceae</taxon>
        <taxon>Cryptococcus</taxon>
    </lineage>
</organism>
<evidence type="ECO:0000256" key="2">
    <source>
        <dbReference type="SAM" id="MobiDB-lite"/>
    </source>
</evidence>
<evidence type="ECO:0000259" key="3">
    <source>
        <dbReference type="PROSITE" id="PS51719"/>
    </source>
</evidence>
<sequence>MPPSFLRKKQPRQQQNSRQQPAKKPIRHSLSLPDLTTPLLDPNSWEEVPPFHFGHGTGTGTESQRGIRNYKPSFIGQDAQFHRPFTPRQVASPGSIWTDGDFRHSSARWEEVRAGNATEGANASVRQSMVSVVSRRKTRKKGAAERLNVVVAGGKGVGKTSFINHLLSSLSEAEDSHPTPNPRPTTLPQSHVALSTLADRLLLRLVDTPGLELSSDDGVGAKERERGVIGLLRIVEDRFECTLREERKVRRQVGAEEGLVHLVIYLIDARQVLRPEEAQRSDNVDWSCVGLFDDEDVTPPVDIDVGASKIGPRLSTIELEIIRRLSKRANVIAVLARTDSLTITELESVKTAVQRDLADAFDQIPGKGFGVFYSSDENCLQTDSIKEEDEMDVDQERDPRPPTPDSIHTSTSFPTLSNLPYSIFVPEPSSTTRHYPWGEASALNELHSDFMLLREAILVEYTKILRNRTREVLYENYRTERLLKQAGK</sequence>
<evidence type="ECO:0000313" key="5">
    <source>
        <dbReference type="Proteomes" id="UP000094043"/>
    </source>
</evidence>